<dbReference type="AlphaFoldDB" id="B8IGS3"/>
<dbReference type="HOGENOM" id="CLU_1494587_0_0_5"/>
<evidence type="ECO:0000313" key="2">
    <source>
        <dbReference type="EMBL" id="ACL57798.1"/>
    </source>
</evidence>
<reference evidence="2 3" key="1">
    <citation type="submission" date="2009-01" db="EMBL/GenBank/DDBJ databases">
        <title>Complete sequence of chromosome of Methylobacterium nodulans ORS 2060.</title>
        <authorList>
            <consortium name="US DOE Joint Genome Institute"/>
            <person name="Lucas S."/>
            <person name="Copeland A."/>
            <person name="Lapidus A."/>
            <person name="Glavina del Rio T."/>
            <person name="Dalin E."/>
            <person name="Tice H."/>
            <person name="Bruce D."/>
            <person name="Goodwin L."/>
            <person name="Pitluck S."/>
            <person name="Sims D."/>
            <person name="Brettin T."/>
            <person name="Detter J.C."/>
            <person name="Han C."/>
            <person name="Larimer F."/>
            <person name="Land M."/>
            <person name="Hauser L."/>
            <person name="Kyrpides N."/>
            <person name="Ivanova N."/>
            <person name="Marx C.J."/>
            <person name="Richardson P."/>
        </authorList>
    </citation>
    <scope>NUCLEOTIDE SEQUENCE [LARGE SCALE GENOMIC DNA]</scope>
    <source>
        <strain evidence="3">LMG 21967 / CNCM I-2342 / ORS 2060</strain>
    </source>
</reference>
<dbReference type="STRING" id="460265.Mnod_2847"/>
<name>B8IGS3_METNO</name>
<dbReference type="Proteomes" id="UP000008207">
    <property type="component" value="Chromosome"/>
</dbReference>
<proteinExistence type="predicted"/>
<dbReference type="PROSITE" id="PS51257">
    <property type="entry name" value="PROKAR_LIPOPROTEIN"/>
    <property type="match status" value="1"/>
</dbReference>
<dbReference type="eggNOG" id="COG3409">
    <property type="taxonomic scope" value="Bacteria"/>
</dbReference>
<protein>
    <submittedName>
        <fullName evidence="2">Uncharacterized protein</fullName>
    </submittedName>
</protein>
<feature type="signal peptide" evidence="1">
    <location>
        <begin position="1"/>
        <end position="27"/>
    </location>
</feature>
<sequence>MTAPVARLPLLLAAAVGLCLPALPTAAGGYGCATAECYRYVTIPPVYGTVPEQVMVRPGRTITRVVPPVYDTVTEQVLAAPPSRVWQTSYDDNGQLVGCWVTTPARYATRTRQVMVRPPEVVPEVIPPAYAIYHRKVLVEPARSGWVPAGSHGGYAPGYPGTYASPVGAGPAFGGPYGGY</sequence>
<keyword evidence="1" id="KW-0732">Signal</keyword>
<keyword evidence="3" id="KW-1185">Reference proteome</keyword>
<accession>B8IGS3</accession>
<dbReference type="KEGG" id="mno:Mnod_2847"/>
<gene>
    <name evidence="2" type="ordered locus">Mnod_2847</name>
</gene>
<dbReference type="RefSeq" id="WP_015929473.1">
    <property type="nucleotide sequence ID" value="NC_011894.1"/>
</dbReference>
<dbReference type="EMBL" id="CP001349">
    <property type="protein sequence ID" value="ACL57798.1"/>
    <property type="molecule type" value="Genomic_DNA"/>
</dbReference>
<dbReference type="OrthoDB" id="7990443at2"/>
<evidence type="ECO:0000256" key="1">
    <source>
        <dbReference type="SAM" id="SignalP"/>
    </source>
</evidence>
<organism evidence="2 3">
    <name type="scientific">Methylobacterium nodulans (strain LMG 21967 / CNCM I-2342 / ORS 2060)</name>
    <dbReference type="NCBI Taxonomy" id="460265"/>
    <lineage>
        <taxon>Bacteria</taxon>
        <taxon>Pseudomonadati</taxon>
        <taxon>Pseudomonadota</taxon>
        <taxon>Alphaproteobacteria</taxon>
        <taxon>Hyphomicrobiales</taxon>
        <taxon>Methylobacteriaceae</taxon>
        <taxon>Methylobacterium</taxon>
    </lineage>
</organism>
<evidence type="ECO:0000313" key="3">
    <source>
        <dbReference type="Proteomes" id="UP000008207"/>
    </source>
</evidence>
<feature type="chain" id="PRO_5002871617" evidence="1">
    <location>
        <begin position="28"/>
        <end position="180"/>
    </location>
</feature>